<dbReference type="Pfam" id="PF00271">
    <property type="entry name" value="Helicase_C"/>
    <property type="match status" value="1"/>
</dbReference>
<evidence type="ECO:0000256" key="6">
    <source>
        <dbReference type="PROSITE-ProRule" id="PRU00552"/>
    </source>
</evidence>
<dbReference type="InterPro" id="IPR011545">
    <property type="entry name" value="DEAD/DEAH_box_helicase_dom"/>
</dbReference>
<dbReference type="Pfam" id="PF00270">
    <property type="entry name" value="DEAD"/>
    <property type="match status" value="1"/>
</dbReference>
<sequence length="640" mass="70729">MPEFKRAAQSRAQKPTRSPGGRAGAAKAGSKSPKHRGFRAEEQAAPKRRWTSEERITRGRAAERPRGGDSRREPAADSRPNWEPRQKSSAPRKSWETDRRSAQERNDRRAGGARAGSGPRGERGGREDRAARPERGFQELRADRSERPFRGDRELRPARSFREDRDARPERSFRPDRGERPSPSRSFREAHGDRAERPARVSSDRRERYDRAERPVERESDFYPSKDAQHFTPEDDVVLERLEAQAVEASDVEGVTFTDLGLGSNITRVLGELGAESPFPIQAATIPQVLAGRDVLGRGRTGSGKTIAFGAPLVEKLMENGGGLKRRPGRNPRALILAPTRELALQIDRTVQPIARSVGLFTTQIYGGVPQQRQVMALQRGVDIVIGTPGRIEDLIEQGRLDLSEVVVTVLDEADHMADLGFLEPVQRILRLTAPHGQRLLFSATLDARVAALVEEFLNDPSVHEVAGEDQASSTIDHRVLLIDQREKAAIIEQLAGGAGKTLVFARTRAFAEQLADMLENADIPAVSLHGDLNQARRSRNLEKLTSGRVNVLVATDVAARGIHVDDISLVIQADAPDEYKTYLHRSGRTGRAGKVGTVVTLVPRNRRRRLEELLGRAEIEASWTPVAVGDELLNDLAAV</sequence>
<gene>
    <name evidence="11" type="ORF">ACFFGH_21850</name>
</gene>
<dbReference type="InterPro" id="IPR044742">
    <property type="entry name" value="DEAD/DEAH_RhlB"/>
</dbReference>
<keyword evidence="3 11" id="KW-0347">Helicase</keyword>
<feature type="compositionally biased region" description="Basic and acidic residues" evidence="7">
    <location>
        <begin position="93"/>
        <end position="110"/>
    </location>
</feature>
<dbReference type="CDD" id="cd00268">
    <property type="entry name" value="DEADc"/>
    <property type="match status" value="1"/>
</dbReference>
<dbReference type="SMART" id="SM00490">
    <property type="entry name" value="HELICc"/>
    <property type="match status" value="1"/>
</dbReference>
<dbReference type="PROSITE" id="PS51195">
    <property type="entry name" value="Q_MOTIF"/>
    <property type="match status" value="1"/>
</dbReference>
<dbReference type="InterPro" id="IPR050079">
    <property type="entry name" value="DEAD_box_RNA_helicase"/>
</dbReference>
<dbReference type="SMART" id="SM00487">
    <property type="entry name" value="DEXDc"/>
    <property type="match status" value="1"/>
</dbReference>
<evidence type="ECO:0000256" key="2">
    <source>
        <dbReference type="ARBA" id="ARBA00022801"/>
    </source>
</evidence>
<evidence type="ECO:0000313" key="11">
    <source>
        <dbReference type="EMBL" id="MFC0680485.1"/>
    </source>
</evidence>
<evidence type="ECO:0000259" key="8">
    <source>
        <dbReference type="PROSITE" id="PS51192"/>
    </source>
</evidence>
<reference evidence="11 12" key="1">
    <citation type="submission" date="2024-09" db="EMBL/GenBank/DDBJ databases">
        <authorList>
            <person name="Sun Q."/>
            <person name="Mori K."/>
        </authorList>
    </citation>
    <scope>NUCLEOTIDE SEQUENCE [LARGE SCALE GENOMIC DNA]</scope>
    <source>
        <strain evidence="11 12">KCTC 23076</strain>
    </source>
</reference>
<comment type="caution">
    <text evidence="11">The sequence shown here is derived from an EMBL/GenBank/DDBJ whole genome shotgun (WGS) entry which is preliminary data.</text>
</comment>
<feature type="domain" description="DEAD-box RNA helicase Q" evidence="10">
    <location>
        <begin position="255"/>
        <end position="283"/>
    </location>
</feature>
<dbReference type="GO" id="GO:0004386">
    <property type="term" value="F:helicase activity"/>
    <property type="evidence" value="ECO:0007669"/>
    <property type="project" value="UniProtKB-KW"/>
</dbReference>
<evidence type="ECO:0000256" key="3">
    <source>
        <dbReference type="ARBA" id="ARBA00022806"/>
    </source>
</evidence>
<dbReference type="CDD" id="cd18787">
    <property type="entry name" value="SF2_C_DEAD"/>
    <property type="match status" value="1"/>
</dbReference>
<dbReference type="PANTHER" id="PTHR47959">
    <property type="entry name" value="ATP-DEPENDENT RNA HELICASE RHLE-RELATED"/>
    <property type="match status" value="1"/>
</dbReference>
<dbReference type="SUPFAM" id="SSF52540">
    <property type="entry name" value="P-loop containing nucleoside triphosphate hydrolases"/>
    <property type="match status" value="1"/>
</dbReference>
<dbReference type="PROSITE" id="PS51194">
    <property type="entry name" value="HELICASE_CTER"/>
    <property type="match status" value="1"/>
</dbReference>
<dbReference type="RefSeq" id="WP_386672261.1">
    <property type="nucleotide sequence ID" value="NZ_JBHLTG010000005.1"/>
</dbReference>
<keyword evidence="4" id="KW-0067">ATP-binding</keyword>
<feature type="domain" description="Helicase ATP-binding" evidence="8">
    <location>
        <begin position="286"/>
        <end position="464"/>
    </location>
</feature>
<keyword evidence="12" id="KW-1185">Reference proteome</keyword>
<evidence type="ECO:0000256" key="7">
    <source>
        <dbReference type="SAM" id="MobiDB-lite"/>
    </source>
</evidence>
<name>A0ABV6RU33_9GAMM</name>
<comment type="similarity">
    <text evidence="5">Belongs to the DEAD box helicase family.</text>
</comment>
<dbReference type="Gene3D" id="3.40.50.300">
    <property type="entry name" value="P-loop containing nucleotide triphosphate hydrolases"/>
    <property type="match status" value="2"/>
</dbReference>
<evidence type="ECO:0000259" key="10">
    <source>
        <dbReference type="PROSITE" id="PS51195"/>
    </source>
</evidence>
<evidence type="ECO:0000259" key="9">
    <source>
        <dbReference type="PROSITE" id="PS51194"/>
    </source>
</evidence>
<evidence type="ECO:0000256" key="5">
    <source>
        <dbReference type="ARBA" id="ARBA00038437"/>
    </source>
</evidence>
<dbReference type="EMBL" id="JBHLTG010000005">
    <property type="protein sequence ID" value="MFC0680485.1"/>
    <property type="molecule type" value="Genomic_DNA"/>
</dbReference>
<evidence type="ECO:0000256" key="1">
    <source>
        <dbReference type="ARBA" id="ARBA00022741"/>
    </source>
</evidence>
<feature type="compositionally biased region" description="Basic and acidic residues" evidence="7">
    <location>
        <begin position="120"/>
        <end position="221"/>
    </location>
</feature>
<evidence type="ECO:0000256" key="4">
    <source>
        <dbReference type="ARBA" id="ARBA00022840"/>
    </source>
</evidence>
<feature type="compositionally biased region" description="Low complexity" evidence="7">
    <location>
        <begin position="17"/>
        <end position="31"/>
    </location>
</feature>
<keyword evidence="1" id="KW-0547">Nucleotide-binding</keyword>
<dbReference type="InterPro" id="IPR014001">
    <property type="entry name" value="Helicase_ATP-bd"/>
</dbReference>
<evidence type="ECO:0000313" key="12">
    <source>
        <dbReference type="Proteomes" id="UP001589896"/>
    </source>
</evidence>
<dbReference type="PROSITE" id="PS51192">
    <property type="entry name" value="HELICASE_ATP_BIND_1"/>
    <property type="match status" value="1"/>
</dbReference>
<dbReference type="PANTHER" id="PTHR47959:SF13">
    <property type="entry name" value="ATP-DEPENDENT RNA HELICASE RHLE"/>
    <property type="match status" value="1"/>
</dbReference>
<dbReference type="InterPro" id="IPR027417">
    <property type="entry name" value="P-loop_NTPase"/>
</dbReference>
<feature type="domain" description="Helicase C-terminal" evidence="9">
    <location>
        <begin position="475"/>
        <end position="633"/>
    </location>
</feature>
<keyword evidence="2" id="KW-0378">Hydrolase</keyword>
<organism evidence="11 12">
    <name type="scientific">Lysobacter korlensis</name>
    <dbReference type="NCBI Taxonomy" id="553636"/>
    <lineage>
        <taxon>Bacteria</taxon>
        <taxon>Pseudomonadati</taxon>
        <taxon>Pseudomonadota</taxon>
        <taxon>Gammaproteobacteria</taxon>
        <taxon>Lysobacterales</taxon>
        <taxon>Lysobacteraceae</taxon>
        <taxon>Lysobacter</taxon>
    </lineage>
</organism>
<feature type="region of interest" description="Disordered" evidence="7">
    <location>
        <begin position="1"/>
        <end position="229"/>
    </location>
</feature>
<accession>A0ABV6RU33</accession>
<dbReference type="InterPro" id="IPR001650">
    <property type="entry name" value="Helicase_C-like"/>
</dbReference>
<dbReference type="InterPro" id="IPR014014">
    <property type="entry name" value="RNA_helicase_DEAD_Q_motif"/>
</dbReference>
<dbReference type="Proteomes" id="UP001589896">
    <property type="component" value="Unassembled WGS sequence"/>
</dbReference>
<feature type="short sequence motif" description="Q motif" evidence="6">
    <location>
        <begin position="255"/>
        <end position="283"/>
    </location>
</feature>
<feature type="compositionally biased region" description="Basic and acidic residues" evidence="7">
    <location>
        <begin position="38"/>
        <end position="86"/>
    </location>
</feature>
<proteinExistence type="inferred from homology"/>
<protein>
    <submittedName>
        <fullName evidence="11">DEAD/DEAH box helicase</fullName>
    </submittedName>
</protein>